<dbReference type="EMBL" id="HACG01027836">
    <property type="protein sequence ID" value="CEK74701.1"/>
    <property type="molecule type" value="Transcribed_RNA"/>
</dbReference>
<reference evidence="2" key="1">
    <citation type="submission" date="2014-12" db="EMBL/GenBank/DDBJ databases">
        <title>Insight into the proteome of Arion vulgaris.</title>
        <authorList>
            <person name="Aradska J."/>
            <person name="Bulat T."/>
            <person name="Smidak R."/>
            <person name="Sarate P."/>
            <person name="Gangsoo J."/>
            <person name="Sialana F."/>
            <person name="Bilban M."/>
            <person name="Lubec G."/>
        </authorList>
    </citation>
    <scope>NUCLEOTIDE SEQUENCE</scope>
    <source>
        <tissue evidence="2">Skin</tissue>
    </source>
</reference>
<feature type="compositionally biased region" description="Polar residues" evidence="1">
    <location>
        <begin position="23"/>
        <end position="46"/>
    </location>
</feature>
<feature type="compositionally biased region" description="Polar residues" evidence="1">
    <location>
        <begin position="1"/>
        <end position="15"/>
    </location>
</feature>
<feature type="non-terminal residue" evidence="2">
    <location>
        <position position="1"/>
    </location>
</feature>
<organism evidence="2">
    <name type="scientific">Arion vulgaris</name>
    <dbReference type="NCBI Taxonomy" id="1028688"/>
    <lineage>
        <taxon>Eukaryota</taxon>
        <taxon>Metazoa</taxon>
        <taxon>Spiralia</taxon>
        <taxon>Lophotrochozoa</taxon>
        <taxon>Mollusca</taxon>
        <taxon>Gastropoda</taxon>
        <taxon>Heterobranchia</taxon>
        <taxon>Euthyneura</taxon>
        <taxon>Panpulmonata</taxon>
        <taxon>Eupulmonata</taxon>
        <taxon>Stylommatophora</taxon>
        <taxon>Helicina</taxon>
        <taxon>Arionoidea</taxon>
        <taxon>Arionidae</taxon>
        <taxon>Arion</taxon>
    </lineage>
</organism>
<proteinExistence type="predicted"/>
<feature type="region of interest" description="Disordered" evidence="1">
    <location>
        <begin position="1"/>
        <end position="64"/>
    </location>
</feature>
<accession>A0A0B7A3S0</accession>
<protein>
    <submittedName>
        <fullName evidence="2">Uncharacterized protein</fullName>
    </submittedName>
</protein>
<gene>
    <name evidence="2" type="primary">ORF92173</name>
</gene>
<evidence type="ECO:0000313" key="2">
    <source>
        <dbReference type="EMBL" id="CEK74701.1"/>
    </source>
</evidence>
<feature type="non-terminal residue" evidence="2">
    <location>
        <position position="195"/>
    </location>
</feature>
<sequence length="195" mass="20895">SNQARSGFHTQQHMQQPPAYSAVESSTCAQSSSTYTSSTLRNQRPPNVSVGPDGINISQTRTHTDWPQTSVLQSGHSGMRPGMASGCSSPHGLTQSSSMSTHMMQYQQQQHRPPHYGAVPNAGSMAATTNMTQIQQQQLRQPMPSQMRGGPGAALMTGGSQMMMQHQTMQVSQQMSMHSSNSGYMGIPSPGATTV</sequence>
<evidence type="ECO:0000256" key="1">
    <source>
        <dbReference type="SAM" id="MobiDB-lite"/>
    </source>
</evidence>
<dbReference type="AlphaFoldDB" id="A0A0B7A3S0"/>
<name>A0A0B7A3S0_9EUPU</name>